<sequence length="354" mass="39843">MKELILHYWVCKTVKKNYFFILIMMLCISAVNAQDPHFSQFFEAPLLRNPSLAGLFSGDIRVQGVYRNQWGSVTTPYQTGSFNIEYKQPVGKGNDFLTTGLQILYDKAGVTNFTTTNVYPTINFHKSLSDEKNKFLSLGFMGGIVQRRIDRSKMTTNNQYDGNGYNPALPDGELFSKTNYSYLDGSFGMSYNASINGSENDNYFFGIAYHHFNRPVNSFYKNPPVELNPKWVVSGGVRFTSSETSFITIQADFSKQGEYNEAIAGATYSVKIGDDYDKPKYIIHAGGYLRLKDAFIPVIKIDYHPFSISMSYDANISQLKTASQGRGGFELAISYAGFLDRNNTTQNAVLCPKF</sequence>
<dbReference type="Pfam" id="PF11751">
    <property type="entry name" value="PorP_SprF"/>
    <property type="match status" value="1"/>
</dbReference>
<dbReference type="NCBIfam" id="TIGR03519">
    <property type="entry name" value="T9SS_PorP_fam"/>
    <property type="match status" value="1"/>
</dbReference>
<gene>
    <name evidence="2" type="ORF">FRZ67_07515</name>
</gene>
<dbReference type="OrthoDB" id="1186563at2"/>
<name>A0A5B8V8V3_9BACT</name>
<organism evidence="2 3">
    <name type="scientific">Panacibacter ginsenosidivorans</name>
    <dbReference type="NCBI Taxonomy" id="1813871"/>
    <lineage>
        <taxon>Bacteria</taxon>
        <taxon>Pseudomonadati</taxon>
        <taxon>Bacteroidota</taxon>
        <taxon>Chitinophagia</taxon>
        <taxon>Chitinophagales</taxon>
        <taxon>Chitinophagaceae</taxon>
        <taxon>Panacibacter</taxon>
    </lineage>
</organism>
<dbReference type="Proteomes" id="UP000321533">
    <property type="component" value="Chromosome"/>
</dbReference>
<evidence type="ECO:0000313" key="2">
    <source>
        <dbReference type="EMBL" id="QEC67146.1"/>
    </source>
</evidence>
<dbReference type="InterPro" id="IPR019861">
    <property type="entry name" value="PorP/SprF_Bacteroidetes"/>
</dbReference>
<reference evidence="2 3" key="1">
    <citation type="journal article" date="2016" name="Int. J. Syst. Evol. Microbiol.">
        <title>Panacibacter ginsenosidivorans gen. nov., sp. nov., with ginsenoside converting activity isolated from soil of a ginseng field.</title>
        <authorList>
            <person name="Siddiqi M.Z."/>
            <person name="Muhammad Shafi S."/>
            <person name="Choi K.D."/>
            <person name="Im W.T."/>
        </authorList>
    </citation>
    <scope>NUCLEOTIDE SEQUENCE [LARGE SCALE GENOMIC DNA]</scope>
    <source>
        <strain evidence="2 3">Gsoil1550</strain>
    </source>
</reference>
<accession>A0A5B8V8V3</accession>
<feature type="chain" id="PRO_5023078494" evidence="1">
    <location>
        <begin position="34"/>
        <end position="354"/>
    </location>
</feature>
<feature type="signal peptide" evidence="1">
    <location>
        <begin position="1"/>
        <end position="33"/>
    </location>
</feature>
<dbReference type="EMBL" id="CP042435">
    <property type="protein sequence ID" value="QEC67146.1"/>
    <property type="molecule type" value="Genomic_DNA"/>
</dbReference>
<keyword evidence="1" id="KW-0732">Signal</keyword>
<evidence type="ECO:0000313" key="3">
    <source>
        <dbReference type="Proteomes" id="UP000321533"/>
    </source>
</evidence>
<dbReference type="KEGG" id="pgin:FRZ67_07515"/>
<protein>
    <submittedName>
        <fullName evidence="2">Type IX secretion system membrane protein PorP/SprF</fullName>
    </submittedName>
</protein>
<dbReference type="RefSeq" id="WP_147188954.1">
    <property type="nucleotide sequence ID" value="NZ_CP042435.1"/>
</dbReference>
<dbReference type="AlphaFoldDB" id="A0A5B8V8V3"/>
<evidence type="ECO:0000256" key="1">
    <source>
        <dbReference type="SAM" id="SignalP"/>
    </source>
</evidence>
<proteinExistence type="predicted"/>
<keyword evidence="3" id="KW-1185">Reference proteome</keyword>